<comment type="similarity">
    <text evidence="7">Belongs to the CENP-W/WIP1 family.</text>
</comment>
<evidence type="ECO:0000313" key="9">
    <source>
        <dbReference type="EMBL" id="EEB08930.2"/>
    </source>
</evidence>
<dbReference type="CDD" id="cd13732">
    <property type="entry name" value="HFD_CENP-W"/>
    <property type="match status" value="1"/>
</dbReference>
<evidence type="ECO:0000256" key="7">
    <source>
        <dbReference type="ARBA" id="ARBA00038432"/>
    </source>
</evidence>
<feature type="domain" description="Transcription factor CBF/NF-Y/archaeal histone" evidence="8">
    <location>
        <begin position="6"/>
        <end position="65"/>
    </location>
</feature>
<dbReference type="InterPro" id="IPR003958">
    <property type="entry name" value="CBFA_NFYB_domain"/>
</dbReference>
<dbReference type="Proteomes" id="UP000001744">
    <property type="component" value="Unassembled WGS sequence"/>
</dbReference>
<dbReference type="InterPro" id="IPR009072">
    <property type="entry name" value="Histone-fold"/>
</dbReference>
<dbReference type="Gene3D" id="1.10.20.10">
    <property type="entry name" value="Histone, subunit A"/>
    <property type="match status" value="1"/>
</dbReference>
<dbReference type="GO" id="GO:0000776">
    <property type="term" value="C:kinetochore"/>
    <property type="evidence" value="ECO:0007669"/>
    <property type="project" value="UniProtKB-KW"/>
</dbReference>
<proteinExistence type="inferred from homology"/>
<evidence type="ECO:0000256" key="2">
    <source>
        <dbReference type="ARBA" id="ARBA00004629"/>
    </source>
</evidence>
<keyword evidence="4" id="KW-0995">Kinetochore</keyword>
<name>B6K5X6_SCHJY</name>
<dbReference type="STRING" id="402676.B6K5X6"/>
<dbReference type="JaponicusDB" id="SJAG_05321">
    <property type="gene designation" value="wip1"/>
</dbReference>
<protein>
    <recommendedName>
        <fullName evidence="8">Transcription factor CBF/NF-Y/archaeal histone domain-containing protein</fullName>
    </recommendedName>
</protein>
<dbReference type="eggNOG" id="ENOG502SEGJ">
    <property type="taxonomic scope" value="Eukaryota"/>
</dbReference>
<dbReference type="SUPFAM" id="SSF47113">
    <property type="entry name" value="Histone-fold"/>
    <property type="match status" value="1"/>
</dbReference>
<evidence type="ECO:0000256" key="5">
    <source>
        <dbReference type="ARBA" id="ARBA00023242"/>
    </source>
</evidence>
<evidence type="ECO:0000256" key="6">
    <source>
        <dbReference type="ARBA" id="ARBA00023328"/>
    </source>
</evidence>
<evidence type="ECO:0000256" key="3">
    <source>
        <dbReference type="ARBA" id="ARBA00022454"/>
    </source>
</evidence>
<dbReference type="OMA" id="YILFMQE"/>
<sequence>MAPIYPKSRLKRLVKQKTNRPIENGALDLMYMDYCIFLQTLLKESNIEAAKEKEKQIQASHIERAENETLAKFRG</sequence>
<keyword evidence="11" id="KW-1185">Reference proteome</keyword>
<dbReference type="GeneID" id="7049272"/>
<dbReference type="InterPro" id="IPR052484">
    <property type="entry name" value="CENP-W/WIP1"/>
</dbReference>
<keyword evidence="6" id="KW-0137">Centromere</keyword>
<evidence type="ECO:0000256" key="1">
    <source>
        <dbReference type="ARBA" id="ARBA00004123"/>
    </source>
</evidence>
<evidence type="ECO:0000313" key="10">
    <source>
        <dbReference type="JaponicusDB" id="SJAG_05321"/>
    </source>
</evidence>
<comment type="subcellular location">
    <subcellularLocation>
        <location evidence="2">Chromosome</location>
        <location evidence="2">Centromere</location>
        <location evidence="2">Kinetochore</location>
    </subcellularLocation>
    <subcellularLocation>
        <location evidence="1">Nucleus</location>
    </subcellularLocation>
</comment>
<dbReference type="AlphaFoldDB" id="B6K5X6"/>
<dbReference type="GO" id="GO:0005634">
    <property type="term" value="C:nucleus"/>
    <property type="evidence" value="ECO:0007669"/>
    <property type="project" value="UniProtKB-SubCell"/>
</dbReference>
<dbReference type="PANTHER" id="PTHR34832:SF1">
    <property type="entry name" value="CENTROMERE PROTEIN W"/>
    <property type="match status" value="1"/>
</dbReference>
<dbReference type="RefSeq" id="XP_002175223.2">
    <property type="nucleotide sequence ID" value="XM_002175187.2"/>
</dbReference>
<dbReference type="OrthoDB" id="2543597at2759"/>
<evidence type="ECO:0000259" key="8">
    <source>
        <dbReference type="Pfam" id="PF00808"/>
    </source>
</evidence>
<keyword evidence="3" id="KW-0158">Chromosome</keyword>
<dbReference type="HOGENOM" id="CLU_159428_1_1_1"/>
<dbReference type="Pfam" id="PF00808">
    <property type="entry name" value="CBFD_NFYB_HMF"/>
    <property type="match status" value="1"/>
</dbReference>
<dbReference type="VEuPathDB" id="FungiDB:SJAG_05321"/>
<dbReference type="EMBL" id="KE651167">
    <property type="protein sequence ID" value="EEB08930.2"/>
    <property type="molecule type" value="Genomic_DNA"/>
</dbReference>
<evidence type="ECO:0000256" key="4">
    <source>
        <dbReference type="ARBA" id="ARBA00022838"/>
    </source>
</evidence>
<gene>
    <name evidence="10" type="primary">wip1</name>
    <name evidence="9" type="ORF">SJAG_05321</name>
</gene>
<organism evidence="9 11">
    <name type="scientific">Schizosaccharomyces japonicus (strain yFS275 / FY16936)</name>
    <name type="common">Fission yeast</name>
    <dbReference type="NCBI Taxonomy" id="402676"/>
    <lineage>
        <taxon>Eukaryota</taxon>
        <taxon>Fungi</taxon>
        <taxon>Dikarya</taxon>
        <taxon>Ascomycota</taxon>
        <taxon>Taphrinomycotina</taxon>
        <taxon>Schizosaccharomycetes</taxon>
        <taxon>Schizosaccharomycetales</taxon>
        <taxon>Schizosaccharomycetaceae</taxon>
        <taxon>Schizosaccharomyces</taxon>
    </lineage>
</organism>
<dbReference type="GO" id="GO:0046982">
    <property type="term" value="F:protein heterodimerization activity"/>
    <property type="evidence" value="ECO:0007669"/>
    <property type="project" value="InterPro"/>
</dbReference>
<dbReference type="PANTHER" id="PTHR34832">
    <property type="entry name" value="CENTROMERE PROTEIN W"/>
    <property type="match status" value="1"/>
</dbReference>
<evidence type="ECO:0000313" key="11">
    <source>
        <dbReference type="Proteomes" id="UP000001744"/>
    </source>
</evidence>
<accession>B6K5X6</accession>
<reference evidence="9 11" key="1">
    <citation type="journal article" date="2011" name="Science">
        <title>Comparative functional genomics of the fission yeasts.</title>
        <authorList>
            <person name="Rhind N."/>
            <person name="Chen Z."/>
            <person name="Yassour M."/>
            <person name="Thompson D.A."/>
            <person name="Haas B.J."/>
            <person name="Habib N."/>
            <person name="Wapinski I."/>
            <person name="Roy S."/>
            <person name="Lin M.F."/>
            <person name="Heiman D.I."/>
            <person name="Young S.K."/>
            <person name="Furuya K."/>
            <person name="Guo Y."/>
            <person name="Pidoux A."/>
            <person name="Chen H.M."/>
            <person name="Robbertse B."/>
            <person name="Goldberg J.M."/>
            <person name="Aoki K."/>
            <person name="Bayne E.H."/>
            <person name="Berlin A.M."/>
            <person name="Desjardins C.A."/>
            <person name="Dobbs E."/>
            <person name="Dukaj L."/>
            <person name="Fan L."/>
            <person name="FitzGerald M.G."/>
            <person name="French C."/>
            <person name="Gujja S."/>
            <person name="Hansen K."/>
            <person name="Keifenheim D."/>
            <person name="Levin J.Z."/>
            <person name="Mosher R.A."/>
            <person name="Mueller C.A."/>
            <person name="Pfiffner J."/>
            <person name="Priest M."/>
            <person name="Russ C."/>
            <person name="Smialowska A."/>
            <person name="Swoboda P."/>
            <person name="Sykes S.M."/>
            <person name="Vaughn M."/>
            <person name="Vengrova S."/>
            <person name="Yoder R."/>
            <person name="Zeng Q."/>
            <person name="Allshire R."/>
            <person name="Baulcombe D."/>
            <person name="Birren B.W."/>
            <person name="Brown W."/>
            <person name="Ekwall K."/>
            <person name="Kellis M."/>
            <person name="Leatherwood J."/>
            <person name="Levin H."/>
            <person name="Margalit H."/>
            <person name="Martienssen R."/>
            <person name="Nieduszynski C.A."/>
            <person name="Spatafora J.W."/>
            <person name="Friedman N."/>
            <person name="Dalgaard J.Z."/>
            <person name="Baumann P."/>
            <person name="Niki H."/>
            <person name="Regev A."/>
            <person name="Nusbaum C."/>
        </authorList>
    </citation>
    <scope>NUCLEOTIDE SEQUENCE [LARGE SCALE GENOMIC DNA]</scope>
    <source>
        <strain evidence="11">yFS275 / FY16936</strain>
    </source>
</reference>
<keyword evidence="5" id="KW-0539">Nucleus</keyword>